<dbReference type="Proteomes" id="UP000095762">
    <property type="component" value="Unassembled WGS sequence"/>
</dbReference>
<accession>A0A174VTN7</accession>
<dbReference type="RefSeq" id="WP_055060499.1">
    <property type="nucleotide sequence ID" value="NZ_CZBP01000037.1"/>
</dbReference>
<proteinExistence type="predicted"/>
<name>A0A174VTN7_9FIRM</name>
<evidence type="ECO:0000313" key="2">
    <source>
        <dbReference type="Proteomes" id="UP000095762"/>
    </source>
</evidence>
<dbReference type="AlphaFoldDB" id="A0A174VTN7"/>
<gene>
    <name evidence="1" type="ORF">ERS852569_03419</name>
</gene>
<dbReference type="EMBL" id="CZBP01000037">
    <property type="protein sequence ID" value="CUQ36746.1"/>
    <property type="molecule type" value="Genomic_DNA"/>
</dbReference>
<organism evidence="1 2">
    <name type="scientific">Blautia obeum</name>
    <dbReference type="NCBI Taxonomy" id="40520"/>
    <lineage>
        <taxon>Bacteria</taxon>
        <taxon>Bacillati</taxon>
        <taxon>Bacillota</taxon>
        <taxon>Clostridia</taxon>
        <taxon>Lachnospirales</taxon>
        <taxon>Lachnospiraceae</taxon>
        <taxon>Blautia</taxon>
    </lineage>
</organism>
<sequence length="107" mass="12135">MTLIEFVTITEEKVKKELKNKQGLEDTSIITLKLQDPDAINTKVRYLLEASNKEGKKKCVSLNTYYKTYKEDLEKTDIGSLSDGSIPIFFDIIITDIISQIKKAFAA</sequence>
<protein>
    <submittedName>
        <fullName evidence="1">Uncharacterized protein</fullName>
    </submittedName>
</protein>
<evidence type="ECO:0000313" key="1">
    <source>
        <dbReference type="EMBL" id="CUQ36746.1"/>
    </source>
</evidence>
<reference evidence="1 2" key="1">
    <citation type="submission" date="2015-09" db="EMBL/GenBank/DDBJ databases">
        <authorList>
            <consortium name="Pathogen Informatics"/>
        </authorList>
    </citation>
    <scope>NUCLEOTIDE SEQUENCE [LARGE SCALE GENOMIC DNA]</scope>
    <source>
        <strain evidence="1 2">2789STDY5834957</strain>
    </source>
</reference>